<sequence>MTHPHPSSFYPELTDERLAVIAEQLLDIRFNTIREMDSHYDDTYTRETAVFGRSRNMLIDMCLSAQYDWLSLASPAMDVTFRIGQVPCRFFRDDHELPEKVGFFKRNAVDTLFALDESQPVMWRFVVEKALTEEDEDQVFFIGYNVFQEKVSQWTYSSASQVLYSIDSFTPDTKEIPPAKVEIREDAGNEEAQNE</sequence>
<comment type="caution">
    <text evidence="1">The sequence shown here is derived from an EMBL/GenBank/DDBJ whole genome shotgun (WGS) entry which is preliminary data.</text>
</comment>
<evidence type="ECO:0000313" key="2">
    <source>
        <dbReference type="Proteomes" id="UP000248146"/>
    </source>
</evidence>
<dbReference type="EMBL" id="QJRX01000003">
    <property type="protein sequence ID" value="PYC27400.1"/>
    <property type="molecule type" value="Genomic_DNA"/>
</dbReference>
<protein>
    <submittedName>
        <fullName evidence="1">Uncharacterized protein</fullName>
    </submittedName>
</protein>
<proteinExistence type="predicted"/>
<name>A0A2V4LRD7_AQUAC</name>
<dbReference type="AlphaFoldDB" id="A0A2V4LRD7"/>
<organism evidence="1 2">
    <name type="scientific">Aquipseudomonas alcaligenes</name>
    <name type="common">Pseudomonas alcaligenes</name>
    <dbReference type="NCBI Taxonomy" id="43263"/>
    <lineage>
        <taxon>Bacteria</taxon>
        <taxon>Pseudomonadati</taxon>
        <taxon>Pseudomonadota</taxon>
        <taxon>Gammaproteobacteria</taxon>
        <taxon>Pseudomonadales</taxon>
        <taxon>Pseudomonadaceae</taxon>
        <taxon>Aquipseudomonas</taxon>
    </lineage>
</organism>
<dbReference type="RefSeq" id="WP_110681698.1">
    <property type="nucleotide sequence ID" value="NZ_QJRX01000003.1"/>
</dbReference>
<dbReference type="Proteomes" id="UP000248146">
    <property type="component" value="Unassembled WGS sequence"/>
</dbReference>
<gene>
    <name evidence="1" type="ORF">DMO17_06570</name>
</gene>
<reference evidence="1 2" key="1">
    <citation type="submission" date="2018-06" db="EMBL/GenBank/DDBJ databases">
        <title>Pseudomonas diversity within urban Lake Michigan freshwaters.</title>
        <authorList>
            <person name="Batrich M."/>
            <person name="Hatzopoulos T."/>
            <person name="Putonti C."/>
        </authorList>
    </citation>
    <scope>NUCLEOTIDE SEQUENCE [LARGE SCALE GENOMIC DNA]</scope>
    <source>
        <strain evidence="1 2">MB-090714</strain>
    </source>
</reference>
<dbReference type="OrthoDB" id="9133824at2"/>
<accession>A0A2V4LRD7</accession>
<evidence type="ECO:0000313" key="1">
    <source>
        <dbReference type="EMBL" id="PYC27400.1"/>
    </source>
</evidence>